<gene>
    <name evidence="3" type="ORF">ACFQ1O_02695</name>
</gene>
<dbReference type="RefSeq" id="WP_377713043.1">
    <property type="nucleotide sequence ID" value="NZ_JBHTJM010000002.1"/>
</dbReference>
<accession>A0ABW3HZX3</accession>
<evidence type="ECO:0000256" key="1">
    <source>
        <dbReference type="SAM" id="SignalP"/>
    </source>
</evidence>
<protein>
    <submittedName>
        <fullName evidence="3">EndoU domain-containing protein</fullName>
    </submittedName>
</protein>
<dbReference type="Proteomes" id="UP001596997">
    <property type="component" value="Unassembled WGS sequence"/>
</dbReference>
<comment type="caution">
    <text evidence="3">The sequence shown here is derived from an EMBL/GenBank/DDBJ whole genome shotgun (WGS) entry which is preliminary data.</text>
</comment>
<dbReference type="EMBL" id="JBHTJM010000002">
    <property type="protein sequence ID" value="MFD0962907.1"/>
    <property type="molecule type" value="Genomic_DNA"/>
</dbReference>
<proteinExistence type="predicted"/>
<sequence length="365" mass="40732">MKIIIKHILYLVLALTFTVSQAQCWFSSLVANKNAANATEEFKTFVKNDEDAFFLYKKLYTAGKPNEVITNVNVLEFFKKLNADELTSLESKILNDLDGIQLTKFVDDFGIDISKLTTINDVPDLINAWESLSLASVDNIIRTDTDVLTKLDDYFKKYSNNVDDFNSELNAVIDKADYLRKLGIVRHTNWVSISNISNKVLARKPHVLEVENLIQTNNYTPPGSSTSITLEGFTGVHSEKALMNYTNTHGGTYSIKNKSTPNAGGAYEGQPVITIGGKDYVKVNGVKVEFSPNKFGGTSSFFPDSWDIPKVLEEVEHAIKNNHGKVNPTNPGSNVHYGYSSNGKVKIHFYYNINNGSIISYFPKI</sequence>
<keyword evidence="1" id="KW-0732">Signal</keyword>
<feature type="signal peptide" evidence="1">
    <location>
        <begin position="1"/>
        <end position="22"/>
    </location>
</feature>
<dbReference type="InterPro" id="IPR029501">
    <property type="entry name" value="EndoU_bac"/>
</dbReference>
<evidence type="ECO:0000259" key="2">
    <source>
        <dbReference type="Pfam" id="PF14436"/>
    </source>
</evidence>
<reference evidence="4" key="1">
    <citation type="journal article" date="2019" name="Int. J. Syst. Evol. Microbiol.">
        <title>The Global Catalogue of Microorganisms (GCM) 10K type strain sequencing project: providing services to taxonomists for standard genome sequencing and annotation.</title>
        <authorList>
            <consortium name="The Broad Institute Genomics Platform"/>
            <consortium name="The Broad Institute Genome Sequencing Center for Infectious Disease"/>
            <person name="Wu L."/>
            <person name="Ma J."/>
        </authorList>
    </citation>
    <scope>NUCLEOTIDE SEQUENCE [LARGE SCALE GENOMIC DNA]</scope>
    <source>
        <strain evidence="4">CCUG 62114</strain>
    </source>
</reference>
<feature type="domain" description="Bacterial EndoU nuclease" evidence="2">
    <location>
        <begin position="232"/>
        <end position="364"/>
    </location>
</feature>
<dbReference type="Pfam" id="PF14436">
    <property type="entry name" value="EndoU_bacteria"/>
    <property type="match status" value="1"/>
</dbReference>
<keyword evidence="4" id="KW-1185">Reference proteome</keyword>
<name>A0ABW3HZX3_9FLAO</name>
<organism evidence="3 4">
    <name type="scientific">Pseudofulvibacter geojedonensis</name>
    <dbReference type="NCBI Taxonomy" id="1123758"/>
    <lineage>
        <taxon>Bacteria</taxon>
        <taxon>Pseudomonadati</taxon>
        <taxon>Bacteroidota</taxon>
        <taxon>Flavobacteriia</taxon>
        <taxon>Flavobacteriales</taxon>
        <taxon>Flavobacteriaceae</taxon>
        <taxon>Pseudofulvibacter</taxon>
    </lineage>
</organism>
<feature type="chain" id="PRO_5046400591" evidence="1">
    <location>
        <begin position="23"/>
        <end position="365"/>
    </location>
</feature>
<evidence type="ECO:0000313" key="4">
    <source>
        <dbReference type="Proteomes" id="UP001596997"/>
    </source>
</evidence>
<evidence type="ECO:0000313" key="3">
    <source>
        <dbReference type="EMBL" id="MFD0962907.1"/>
    </source>
</evidence>